<evidence type="ECO:0000313" key="4">
    <source>
        <dbReference type="Proteomes" id="UP001151760"/>
    </source>
</evidence>
<comment type="caution">
    <text evidence="3">The sequence shown here is derived from an EMBL/GenBank/DDBJ whole genome shotgun (WGS) entry which is preliminary data.</text>
</comment>
<accession>A0ABQ5HXI8</accession>
<feature type="domain" description="Retrotransposon gag" evidence="2">
    <location>
        <begin position="15"/>
        <end position="80"/>
    </location>
</feature>
<reference evidence="3" key="1">
    <citation type="journal article" date="2022" name="Int. J. Mol. Sci.">
        <title>Draft Genome of Tanacetum Coccineum: Genomic Comparison of Closely Related Tanacetum-Family Plants.</title>
        <authorList>
            <person name="Yamashiro T."/>
            <person name="Shiraishi A."/>
            <person name="Nakayama K."/>
            <person name="Satake H."/>
        </authorList>
    </citation>
    <scope>NUCLEOTIDE SEQUENCE</scope>
</reference>
<keyword evidence="3" id="KW-0808">Transferase</keyword>
<feature type="compositionally biased region" description="Low complexity" evidence="1">
    <location>
        <begin position="187"/>
        <end position="204"/>
    </location>
</feature>
<name>A0ABQ5HXI8_9ASTR</name>
<gene>
    <name evidence="3" type="ORF">Tco_1080758</name>
</gene>
<dbReference type="EMBL" id="BQNB010020061">
    <property type="protein sequence ID" value="GJT91913.1"/>
    <property type="molecule type" value="Genomic_DNA"/>
</dbReference>
<dbReference type="PANTHER" id="PTHR33223">
    <property type="entry name" value="CCHC-TYPE DOMAIN-CONTAINING PROTEIN"/>
    <property type="match status" value="1"/>
</dbReference>
<keyword evidence="3" id="KW-0695">RNA-directed DNA polymerase</keyword>
<dbReference type="Proteomes" id="UP001151760">
    <property type="component" value="Unassembled WGS sequence"/>
</dbReference>
<evidence type="ECO:0000313" key="3">
    <source>
        <dbReference type="EMBL" id="GJT91913.1"/>
    </source>
</evidence>
<feature type="region of interest" description="Disordered" evidence="1">
    <location>
        <begin position="157"/>
        <end position="235"/>
    </location>
</feature>
<organism evidence="3 4">
    <name type="scientific">Tanacetum coccineum</name>
    <dbReference type="NCBI Taxonomy" id="301880"/>
    <lineage>
        <taxon>Eukaryota</taxon>
        <taxon>Viridiplantae</taxon>
        <taxon>Streptophyta</taxon>
        <taxon>Embryophyta</taxon>
        <taxon>Tracheophyta</taxon>
        <taxon>Spermatophyta</taxon>
        <taxon>Magnoliopsida</taxon>
        <taxon>eudicotyledons</taxon>
        <taxon>Gunneridae</taxon>
        <taxon>Pentapetalae</taxon>
        <taxon>asterids</taxon>
        <taxon>campanulids</taxon>
        <taxon>Asterales</taxon>
        <taxon>Asteraceae</taxon>
        <taxon>Asteroideae</taxon>
        <taxon>Anthemideae</taxon>
        <taxon>Anthemidinae</taxon>
        <taxon>Tanacetum</taxon>
    </lineage>
</organism>
<dbReference type="GO" id="GO:0003964">
    <property type="term" value="F:RNA-directed DNA polymerase activity"/>
    <property type="evidence" value="ECO:0007669"/>
    <property type="project" value="UniProtKB-KW"/>
</dbReference>
<evidence type="ECO:0000256" key="1">
    <source>
        <dbReference type="SAM" id="MobiDB-lite"/>
    </source>
</evidence>
<evidence type="ECO:0000259" key="2">
    <source>
        <dbReference type="Pfam" id="PF03732"/>
    </source>
</evidence>
<dbReference type="PANTHER" id="PTHR33223:SF6">
    <property type="entry name" value="CCHC-TYPE DOMAIN-CONTAINING PROTEIN"/>
    <property type="match status" value="1"/>
</dbReference>
<feature type="compositionally biased region" description="Basic and acidic residues" evidence="1">
    <location>
        <begin position="226"/>
        <end position="235"/>
    </location>
</feature>
<dbReference type="InterPro" id="IPR005162">
    <property type="entry name" value="Retrotrans_gag_dom"/>
</dbReference>
<proteinExistence type="predicted"/>
<keyword evidence="3" id="KW-0548">Nucleotidyltransferase</keyword>
<keyword evidence="4" id="KW-1185">Reference proteome</keyword>
<reference evidence="3" key="2">
    <citation type="submission" date="2022-01" db="EMBL/GenBank/DDBJ databases">
        <authorList>
            <person name="Yamashiro T."/>
            <person name="Shiraishi A."/>
            <person name="Satake H."/>
            <person name="Nakayama K."/>
        </authorList>
    </citation>
    <scope>NUCLEOTIDE SEQUENCE</scope>
</reference>
<sequence length="274" mass="31847">MFRYGNTNMDAIKLKLFPSSLAGEAKIWFNELSPGVITNWEEMRQAFVSRFFPPAMFDRLMGEIRGFTQQHHESLVDAWLHARGIFLYKTPNEAHQLLEDRVLLKLDWSKENKTKPLHKTIAFAKGEENSPLLEKMEALTTRIDSQFKEIRGDMKEMRDGCNKCRGPRPSSDCNDKPMGGPKEEEANYASGGYRGNYYGRNSSNWHDRHENRNSTPGEENPPIPRLPEKKPDESEFKKTMREFVIAQKTTNDFVKNQFYNLKTKVKQGQKNHQE</sequence>
<dbReference type="Pfam" id="PF03732">
    <property type="entry name" value="Retrotrans_gag"/>
    <property type="match status" value="1"/>
</dbReference>
<protein>
    <submittedName>
        <fullName evidence="3">Reverse transcriptase domain-containing protein</fullName>
    </submittedName>
</protein>